<dbReference type="EC" id="3.5.1.16" evidence="1"/>
<sequence>MALPNTEIASFFEKLASLLGLQTQTRSGFVPIATQPESLPATLTPSPISGGRPQVQRLKLDEYDIFHVGRGGWWQRGEGLRGHRSALADLAKICFGVGQIRPGAVGSNRKMYSILTR</sequence>
<proteinExistence type="predicted"/>
<name>A4BTC8_9GAMM</name>
<organism evidence="1 2">
    <name type="scientific">Nitrococcus mobilis Nb-231</name>
    <dbReference type="NCBI Taxonomy" id="314278"/>
    <lineage>
        <taxon>Bacteria</taxon>
        <taxon>Pseudomonadati</taxon>
        <taxon>Pseudomonadota</taxon>
        <taxon>Gammaproteobacteria</taxon>
        <taxon>Chromatiales</taxon>
        <taxon>Ectothiorhodospiraceae</taxon>
        <taxon>Nitrococcus</taxon>
    </lineage>
</organism>
<gene>
    <name evidence="1" type="ORF">NB231_07667</name>
</gene>
<dbReference type="AlphaFoldDB" id="A4BTC8"/>
<protein>
    <submittedName>
        <fullName evidence="1">Acetylornithine deacetylase</fullName>
        <ecNumber evidence="1">3.5.1.16</ecNumber>
    </submittedName>
</protein>
<dbReference type="STRING" id="314278.NB231_07667"/>
<dbReference type="Proteomes" id="UP000003374">
    <property type="component" value="Unassembled WGS sequence"/>
</dbReference>
<dbReference type="EMBL" id="AAOF01000013">
    <property type="protein sequence ID" value="EAR21030.1"/>
    <property type="molecule type" value="Genomic_DNA"/>
</dbReference>
<evidence type="ECO:0000313" key="2">
    <source>
        <dbReference type="Proteomes" id="UP000003374"/>
    </source>
</evidence>
<reference evidence="1 2" key="1">
    <citation type="submission" date="2006-02" db="EMBL/GenBank/DDBJ databases">
        <authorList>
            <person name="Waterbury J."/>
            <person name="Ferriera S."/>
            <person name="Johnson J."/>
            <person name="Kravitz S."/>
            <person name="Halpern A."/>
            <person name="Remington K."/>
            <person name="Beeson K."/>
            <person name="Tran B."/>
            <person name="Rogers Y.-H."/>
            <person name="Friedman R."/>
            <person name="Venter J.C."/>
        </authorList>
    </citation>
    <scope>NUCLEOTIDE SEQUENCE [LARGE SCALE GENOMIC DNA]</scope>
    <source>
        <strain evidence="1 2">Nb-231</strain>
    </source>
</reference>
<evidence type="ECO:0000313" key="1">
    <source>
        <dbReference type="EMBL" id="EAR21030.1"/>
    </source>
</evidence>
<dbReference type="HOGENOM" id="CLU_2082313_0_0_6"/>
<accession>A4BTC8</accession>
<keyword evidence="1" id="KW-0378">Hydrolase</keyword>
<keyword evidence="2" id="KW-1185">Reference proteome</keyword>
<dbReference type="GO" id="GO:0008777">
    <property type="term" value="F:acetylornithine deacetylase activity"/>
    <property type="evidence" value="ECO:0007669"/>
    <property type="project" value="UniProtKB-EC"/>
</dbReference>
<dbReference type="RefSeq" id="WP_005001106.1">
    <property type="nucleotide sequence ID" value="NZ_CH672427.1"/>
</dbReference>
<comment type="caution">
    <text evidence="1">The sequence shown here is derived from an EMBL/GenBank/DDBJ whole genome shotgun (WGS) entry which is preliminary data.</text>
</comment>